<evidence type="ECO:0008006" key="3">
    <source>
        <dbReference type="Google" id="ProtNLM"/>
    </source>
</evidence>
<feature type="non-terminal residue" evidence="1">
    <location>
        <position position="62"/>
    </location>
</feature>
<dbReference type="EMBL" id="JAMKFB020000018">
    <property type="protein sequence ID" value="KAL0167505.1"/>
    <property type="molecule type" value="Genomic_DNA"/>
</dbReference>
<dbReference type="Proteomes" id="UP001529510">
    <property type="component" value="Unassembled WGS sequence"/>
</dbReference>
<organism evidence="1 2">
    <name type="scientific">Cirrhinus mrigala</name>
    <name type="common">Mrigala</name>
    <dbReference type="NCBI Taxonomy" id="683832"/>
    <lineage>
        <taxon>Eukaryota</taxon>
        <taxon>Metazoa</taxon>
        <taxon>Chordata</taxon>
        <taxon>Craniata</taxon>
        <taxon>Vertebrata</taxon>
        <taxon>Euteleostomi</taxon>
        <taxon>Actinopterygii</taxon>
        <taxon>Neopterygii</taxon>
        <taxon>Teleostei</taxon>
        <taxon>Ostariophysi</taxon>
        <taxon>Cypriniformes</taxon>
        <taxon>Cyprinidae</taxon>
        <taxon>Labeoninae</taxon>
        <taxon>Labeonini</taxon>
        <taxon>Cirrhinus</taxon>
    </lineage>
</organism>
<sequence>RSVIVWSRPLRRLITFTPTVTPPPPCSCIGPDPLSPADRRSTTQSAVTRWDCRTPRWCSTCT</sequence>
<gene>
    <name evidence="1" type="ORF">M9458_035727</name>
</gene>
<protein>
    <recommendedName>
        <fullName evidence="3">MHC class II antigen</fullName>
    </recommendedName>
</protein>
<name>A0ABD0P153_CIRMR</name>
<feature type="non-terminal residue" evidence="1">
    <location>
        <position position="1"/>
    </location>
</feature>
<keyword evidence="2" id="KW-1185">Reference proteome</keyword>
<evidence type="ECO:0000313" key="1">
    <source>
        <dbReference type="EMBL" id="KAL0167505.1"/>
    </source>
</evidence>
<evidence type="ECO:0000313" key="2">
    <source>
        <dbReference type="Proteomes" id="UP001529510"/>
    </source>
</evidence>
<proteinExistence type="predicted"/>
<reference evidence="1 2" key="1">
    <citation type="submission" date="2024-05" db="EMBL/GenBank/DDBJ databases">
        <title>Genome sequencing and assembly of Indian major carp, Cirrhinus mrigala (Hamilton, 1822).</title>
        <authorList>
            <person name="Mohindra V."/>
            <person name="Chowdhury L.M."/>
            <person name="Lal K."/>
            <person name="Jena J.K."/>
        </authorList>
    </citation>
    <scope>NUCLEOTIDE SEQUENCE [LARGE SCALE GENOMIC DNA]</scope>
    <source>
        <strain evidence="1">CM1030</strain>
        <tissue evidence="1">Blood</tissue>
    </source>
</reference>
<comment type="caution">
    <text evidence="1">The sequence shown here is derived from an EMBL/GenBank/DDBJ whole genome shotgun (WGS) entry which is preliminary data.</text>
</comment>
<accession>A0ABD0P153</accession>
<dbReference type="AlphaFoldDB" id="A0ABD0P153"/>